<evidence type="ECO:0000259" key="10">
    <source>
        <dbReference type="PROSITE" id="PS50111"/>
    </source>
</evidence>
<feature type="domain" description="HAMP" evidence="12">
    <location>
        <begin position="208"/>
        <end position="262"/>
    </location>
</feature>
<evidence type="ECO:0000256" key="4">
    <source>
        <dbReference type="ARBA" id="ARBA00022989"/>
    </source>
</evidence>
<feature type="domain" description="Methyl-accepting transducer" evidence="10">
    <location>
        <begin position="267"/>
        <end position="503"/>
    </location>
</feature>
<evidence type="ECO:0000259" key="12">
    <source>
        <dbReference type="PROSITE" id="PS50885"/>
    </source>
</evidence>
<organism evidence="13 14">
    <name type="scientific">Rheinheimera pacifica</name>
    <dbReference type="NCBI Taxonomy" id="173990"/>
    <lineage>
        <taxon>Bacteria</taxon>
        <taxon>Pseudomonadati</taxon>
        <taxon>Pseudomonadota</taxon>
        <taxon>Gammaproteobacteria</taxon>
        <taxon>Chromatiales</taxon>
        <taxon>Chromatiaceae</taxon>
        <taxon>Rheinheimera</taxon>
    </lineage>
</organism>
<evidence type="ECO:0000256" key="3">
    <source>
        <dbReference type="ARBA" id="ARBA00022692"/>
    </source>
</evidence>
<keyword evidence="4 9" id="KW-1133">Transmembrane helix</keyword>
<dbReference type="Pfam" id="PF00015">
    <property type="entry name" value="MCPsignal"/>
    <property type="match status" value="1"/>
</dbReference>
<sequence>MDVLRRLSISKKIYLIPFIGTLSFIIYLILASNTALNNVKTLEQTRDVQFPVLQSAQSSLVLLERIKDSLASAVTTGDEEALAGAAAFSRQLTQDLSNISQLNRDYARDVSSIQQSYDAYYQVAYKVSQEMINNTADFSTLAQRSEKMNADYDTTALLLSQFRDVRLQEFTSAIDDASEQAGTLITVGIIMGAITMLVLFGTAFPVARGIQSSLGNMINSLQDLAKENGDLTARINTSSKDELGDLAYWFNTFMQKLQHVVKDIVNTAVPLSALAKDLHELTDDTNKTIAQQRKAANQAKHAVDDMSASVVAEVSSANEAAAAANQSSEAAGQGQQTVTATVQNIQLLAGNVQDASDVILQLEKDANQVGTVLSVIKGIAEQTNLLALNAAIEAARAGEQGRGFAVVADEVRTLASRTQKSTEEIQRTIEQLQTAARLAVQKMQQSTAQADHSVQSANKAGDALQLITKSIAQIRLMNQQIADATDDQQKMASDIVGHVDAIFKNTEHSSESAGHIAKASSELASLAENLENITKLFRV</sequence>
<gene>
    <name evidence="13" type="ORF">SAMN05660691_02256</name>
</gene>
<keyword evidence="2" id="KW-0997">Cell inner membrane</keyword>
<evidence type="ECO:0000256" key="7">
    <source>
        <dbReference type="ARBA" id="ARBA00029447"/>
    </source>
</evidence>
<dbReference type="FunFam" id="1.10.287.950:FF:000001">
    <property type="entry name" value="Methyl-accepting chemotaxis sensory transducer"/>
    <property type="match status" value="1"/>
</dbReference>
<dbReference type="InterPro" id="IPR004089">
    <property type="entry name" value="MCPsignal_dom"/>
</dbReference>
<feature type="transmembrane region" description="Helical" evidence="9">
    <location>
        <begin position="184"/>
        <end position="207"/>
    </location>
</feature>
<dbReference type="OrthoDB" id="9781845at2"/>
<reference evidence="14" key="1">
    <citation type="submission" date="2016-10" db="EMBL/GenBank/DDBJ databases">
        <authorList>
            <person name="Varghese N."/>
            <person name="Submissions S."/>
        </authorList>
    </citation>
    <scope>NUCLEOTIDE SEQUENCE [LARGE SCALE GENOMIC DNA]</scope>
    <source>
        <strain evidence="14">DSM 17616</strain>
    </source>
</reference>
<evidence type="ECO:0000313" key="14">
    <source>
        <dbReference type="Proteomes" id="UP000199371"/>
    </source>
</evidence>
<feature type="transmembrane region" description="Helical" evidence="9">
    <location>
        <begin position="12"/>
        <end position="30"/>
    </location>
</feature>
<evidence type="ECO:0000259" key="11">
    <source>
        <dbReference type="PROSITE" id="PS50192"/>
    </source>
</evidence>
<evidence type="ECO:0000256" key="9">
    <source>
        <dbReference type="SAM" id="Phobius"/>
    </source>
</evidence>
<dbReference type="GO" id="GO:0007165">
    <property type="term" value="P:signal transduction"/>
    <property type="evidence" value="ECO:0007669"/>
    <property type="project" value="UniProtKB-KW"/>
</dbReference>
<comment type="similarity">
    <text evidence="7">Belongs to the methyl-accepting chemotaxis (MCP) protein family.</text>
</comment>
<dbReference type="SMART" id="SM00283">
    <property type="entry name" value="MA"/>
    <property type="match status" value="1"/>
</dbReference>
<dbReference type="InterPro" id="IPR003660">
    <property type="entry name" value="HAMP_dom"/>
</dbReference>
<dbReference type="GO" id="GO:0005886">
    <property type="term" value="C:plasma membrane"/>
    <property type="evidence" value="ECO:0007669"/>
    <property type="project" value="UniProtKB-SubCell"/>
</dbReference>
<dbReference type="PROSITE" id="PS50885">
    <property type="entry name" value="HAMP"/>
    <property type="match status" value="1"/>
</dbReference>
<comment type="subcellular location">
    <subcellularLocation>
        <location evidence="1">Cell inner membrane</location>
        <topology evidence="1">Multi-pass membrane protein</topology>
    </subcellularLocation>
</comment>
<evidence type="ECO:0000256" key="5">
    <source>
        <dbReference type="ARBA" id="ARBA00023136"/>
    </source>
</evidence>
<dbReference type="CDD" id="cd06225">
    <property type="entry name" value="HAMP"/>
    <property type="match status" value="1"/>
</dbReference>
<protein>
    <submittedName>
        <fullName evidence="13">Methyl-accepting chemotaxis protein</fullName>
    </submittedName>
</protein>
<evidence type="ECO:0000256" key="2">
    <source>
        <dbReference type="ARBA" id="ARBA00022519"/>
    </source>
</evidence>
<evidence type="ECO:0000313" key="13">
    <source>
        <dbReference type="EMBL" id="SEH93228.1"/>
    </source>
</evidence>
<dbReference type="Gene3D" id="1.10.287.950">
    <property type="entry name" value="Methyl-accepting chemotaxis protein"/>
    <property type="match status" value="1"/>
</dbReference>
<dbReference type="SUPFAM" id="SSF58104">
    <property type="entry name" value="Methyl-accepting chemotaxis protein (MCP) signaling domain"/>
    <property type="match status" value="1"/>
</dbReference>
<keyword evidence="14" id="KW-1185">Reference proteome</keyword>
<evidence type="ECO:0000256" key="6">
    <source>
        <dbReference type="ARBA" id="ARBA00023224"/>
    </source>
</evidence>
<accession>A0A1H6M6W9</accession>
<evidence type="ECO:0000256" key="8">
    <source>
        <dbReference type="PROSITE-ProRule" id="PRU00284"/>
    </source>
</evidence>
<dbReference type="AlphaFoldDB" id="A0A1H6M6W9"/>
<dbReference type="Pfam" id="PF00672">
    <property type="entry name" value="HAMP"/>
    <property type="match status" value="1"/>
</dbReference>
<dbReference type="PANTHER" id="PTHR32089">
    <property type="entry name" value="METHYL-ACCEPTING CHEMOTAXIS PROTEIN MCPB"/>
    <property type="match status" value="1"/>
</dbReference>
<feature type="domain" description="T-SNARE coiled-coil homology" evidence="11">
    <location>
        <begin position="454"/>
        <end position="516"/>
    </location>
</feature>
<keyword evidence="3 9" id="KW-0812">Transmembrane</keyword>
<keyword evidence="2" id="KW-1003">Cell membrane</keyword>
<dbReference type="PANTHER" id="PTHR32089:SF119">
    <property type="entry name" value="METHYL-ACCEPTING CHEMOTAXIS PROTEIN CTPL"/>
    <property type="match status" value="1"/>
</dbReference>
<dbReference type="PROSITE" id="PS50192">
    <property type="entry name" value="T_SNARE"/>
    <property type="match status" value="1"/>
</dbReference>
<keyword evidence="5 9" id="KW-0472">Membrane</keyword>
<dbReference type="GO" id="GO:0006935">
    <property type="term" value="P:chemotaxis"/>
    <property type="evidence" value="ECO:0007669"/>
    <property type="project" value="UniProtKB-ARBA"/>
</dbReference>
<dbReference type="Proteomes" id="UP000199371">
    <property type="component" value="Unassembled WGS sequence"/>
</dbReference>
<keyword evidence="6 8" id="KW-0807">Transducer</keyword>
<name>A0A1H6M6W9_9GAMM</name>
<dbReference type="RefSeq" id="WP_092793303.1">
    <property type="nucleotide sequence ID" value="NZ_FNXF01000007.1"/>
</dbReference>
<dbReference type="InterPro" id="IPR000727">
    <property type="entry name" value="T_SNARE_dom"/>
</dbReference>
<dbReference type="PROSITE" id="PS50111">
    <property type="entry name" value="CHEMOTAXIS_TRANSDUC_2"/>
    <property type="match status" value="1"/>
</dbReference>
<dbReference type="STRING" id="173990.SAMN05660691_02256"/>
<dbReference type="SMART" id="SM00304">
    <property type="entry name" value="HAMP"/>
    <property type="match status" value="1"/>
</dbReference>
<evidence type="ECO:0000256" key="1">
    <source>
        <dbReference type="ARBA" id="ARBA00004429"/>
    </source>
</evidence>
<dbReference type="EMBL" id="FNXF01000007">
    <property type="protein sequence ID" value="SEH93228.1"/>
    <property type="molecule type" value="Genomic_DNA"/>
</dbReference>
<proteinExistence type="inferred from homology"/>